<evidence type="ECO:0000313" key="6">
    <source>
        <dbReference type="Proteomes" id="UP000663866"/>
    </source>
</evidence>
<organism evidence="2 6">
    <name type="scientific">Rotaria magnacalcarata</name>
    <dbReference type="NCBI Taxonomy" id="392030"/>
    <lineage>
        <taxon>Eukaryota</taxon>
        <taxon>Metazoa</taxon>
        <taxon>Spiralia</taxon>
        <taxon>Gnathifera</taxon>
        <taxon>Rotifera</taxon>
        <taxon>Eurotatoria</taxon>
        <taxon>Bdelloidea</taxon>
        <taxon>Philodinida</taxon>
        <taxon>Philodinidae</taxon>
        <taxon>Rotaria</taxon>
    </lineage>
</organism>
<accession>A0A820WW60</accession>
<keyword evidence="1" id="KW-0472">Membrane</keyword>
<dbReference type="EMBL" id="CAJOBJ010117063">
    <property type="protein sequence ID" value="CAF4658124.1"/>
    <property type="molecule type" value="Genomic_DNA"/>
</dbReference>
<evidence type="ECO:0000313" key="2">
    <source>
        <dbReference type="EMBL" id="CAF4524810.1"/>
    </source>
</evidence>
<sequence>MHVERSSIAFGMLGFLALYMIIGWKNDVVCNFIAVVYPIYAS</sequence>
<keyword evidence="6" id="KW-1185">Reference proteome</keyword>
<name>A0A820WW60_9BILA</name>
<dbReference type="Proteomes" id="UP000676336">
    <property type="component" value="Unassembled WGS sequence"/>
</dbReference>
<dbReference type="EMBL" id="CAJOBG010056945">
    <property type="protein sequence ID" value="CAF4524810.1"/>
    <property type="molecule type" value="Genomic_DNA"/>
</dbReference>
<keyword evidence="1" id="KW-1133">Transmembrane helix</keyword>
<dbReference type="EMBL" id="CAJOBI010198551">
    <property type="protein sequence ID" value="CAF4983993.1"/>
    <property type="molecule type" value="Genomic_DNA"/>
</dbReference>
<keyword evidence="1" id="KW-0812">Transmembrane</keyword>
<comment type="caution">
    <text evidence="2">The sequence shown here is derived from an EMBL/GenBank/DDBJ whole genome shotgun (WGS) entry which is preliminary data.</text>
</comment>
<evidence type="ECO:0000313" key="5">
    <source>
        <dbReference type="EMBL" id="CAF5161103.1"/>
    </source>
</evidence>
<evidence type="ECO:0000256" key="1">
    <source>
        <dbReference type="SAM" id="Phobius"/>
    </source>
</evidence>
<gene>
    <name evidence="5" type="ORF">BYL167_LOCUS74597</name>
    <name evidence="3" type="ORF">GIL414_LOCUS41360</name>
    <name evidence="2" type="ORF">OVN521_LOCUS42023</name>
    <name evidence="4" type="ORF">SMN809_LOCUS55883</name>
</gene>
<dbReference type="Proteomes" id="UP000681967">
    <property type="component" value="Unassembled WGS sequence"/>
</dbReference>
<dbReference type="AlphaFoldDB" id="A0A820WW60"/>
<evidence type="ECO:0000313" key="4">
    <source>
        <dbReference type="EMBL" id="CAF4983993.1"/>
    </source>
</evidence>
<dbReference type="Proteomes" id="UP000663866">
    <property type="component" value="Unassembled WGS sequence"/>
</dbReference>
<protein>
    <submittedName>
        <fullName evidence="2">Uncharacterized protein</fullName>
    </submittedName>
</protein>
<feature type="non-terminal residue" evidence="2">
    <location>
        <position position="1"/>
    </location>
</feature>
<feature type="transmembrane region" description="Helical" evidence="1">
    <location>
        <begin position="7"/>
        <end position="24"/>
    </location>
</feature>
<dbReference type="Proteomes" id="UP000681720">
    <property type="component" value="Unassembled WGS sequence"/>
</dbReference>
<evidence type="ECO:0000313" key="3">
    <source>
        <dbReference type="EMBL" id="CAF4658124.1"/>
    </source>
</evidence>
<reference evidence="2" key="1">
    <citation type="submission" date="2021-02" db="EMBL/GenBank/DDBJ databases">
        <authorList>
            <person name="Nowell W R."/>
        </authorList>
    </citation>
    <scope>NUCLEOTIDE SEQUENCE</scope>
</reference>
<dbReference type="EMBL" id="CAJOBH010266162">
    <property type="protein sequence ID" value="CAF5161103.1"/>
    <property type="molecule type" value="Genomic_DNA"/>
</dbReference>
<proteinExistence type="predicted"/>